<evidence type="ECO:0000313" key="2">
    <source>
        <dbReference type="Proteomes" id="UP000286415"/>
    </source>
</evidence>
<gene>
    <name evidence="1" type="ORF">CSKR_107205</name>
</gene>
<evidence type="ECO:0000313" key="1">
    <source>
        <dbReference type="EMBL" id="KAG5454408.1"/>
    </source>
</evidence>
<dbReference type="EMBL" id="NIRI02000010">
    <property type="protein sequence ID" value="KAG5454408.1"/>
    <property type="molecule type" value="Genomic_DNA"/>
</dbReference>
<dbReference type="OrthoDB" id="446168at2759"/>
<keyword evidence="2" id="KW-1185">Reference proteome</keyword>
<name>A0A3R7C5F2_CLOSI</name>
<accession>A0A3R7C5F2</accession>
<proteinExistence type="predicted"/>
<protein>
    <submittedName>
        <fullName evidence="1">Uncharacterized protein</fullName>
    </submittedName>
</protein>
<dbReference type="Proteomes" id="UP000286415">
    <property type="component" value="Unassembled WGS sequence"/>
</dbReference>
<reference evidence="1 2" key="2">
    <citation type="journal article" date="2021" name="Genomics">
        <title>High-quality reference genome for Clonorchis sinensis.</title>
        <authorList>
            <person name="Young N.D."/>
            <person name="Stroehlein A.J."/>
            <person name="Kinkar L."/>
            <person name="Wang T."/>
            <person name="Sohn W.M."/>
            <person name="Chang B.C.H."/>
            <person name="Kaur P."/>
            <person name="Weisz D."/>
            <person name="Dudchenko O."/>
            <person name="Aiden E.L."/>
            <person name="Korhonen P.K."/>
            <person name="Gasser R.B."/>
        </authorList>
    </citation>
    <scope>NUCLEOTIDE SEQUENCE [LARGE SCALE GENOMIC DNA]</scope>
    <source>
        <strain evidence="1">Cs-k2</strain>
    </source>
</reference>
<comment type="caution">
    <text evidence="1">The sequence shown here is derived from an EMBL/GenBank/DDBJ whole genome shotgun (WGS) entry which is preliminary data.</text>
</comment>
<sequence>MKIYCNISNIAPTKTLGDLCATHSVGEYQKREVQKVVNSKRWMKNPPHSCGNFSEHPRGQPTTTDKHKNGTVVPLVDYSRAFLKDVLFQFELKMKLSDNLSGSRTSETPRKQCYENLSDRVRPFSVELFADLESIPIELIDNVQLYTLPVPNCHATRRKHEGWNTARLPKPRQSKSRCRGRVRTTDLPLLSTLYG</sequence>
<dbReference type="InParanoid" id="A0A3R7C5F2"/>
<organism evidence="1 2">
    <name type="scientific">Clonorchis sinensis</name>
    <name type="common">Chinese liver fluke</name>
    <dbReference type="NCBI Taxonomy" id="79923"/>
    <lineage>
        <taxon>Eukaryota</taxon>
        <taxon>Metazoa</taxon>
        <taxon>Spiralia</taxon>
        <taxon>Lophotrochozoa</taxon>
        <taxon>Platyhelminthes</taxon>
        <taxon>Trematoda</taxon>
        <taxon>Digenea</taxon>
        <taxon>Opisthorchiida</taxon>
        <taxon>Opisthorchiata</taxon>
        <taxon>Opisthorchiidae</taxon>
        <taxon>Clonorchis</taxon>
    </lineage>
</organism>
<reference evidence="1 2" key="1">
    <citation type="journal article" date="2018" name="Biotechnol. Adv.">
        <title>Improved genomic resources and new bioinformatic workflow for the carcinogenic parasite Clonorchis sinensis: Biotechnological implications.</title>
        <authorList>
            <person name="Wang D."/>
            <person name="Korhonen P.K."/>
            <person name="Gasser R.B."/>
            <person name="Young N.D."/>
        </authorList>
    </citation>
    <scope>NUCLEOTIDE SEQUENCE [LARGE SCALE GENOMIC DNA]</scope>
    <source>
        <strain evidence="1">Cs-k2</strain>
    </source>
</reference>
<dbReference type="AlphaFoldDB" id="A0A3R7C5F2"/>